<dbReference type="InterPro" id="IPR018316">
    <property type="entry name" value="Tubulin/FtsZ_2-layer-sand-dom"/>
</dbReference>
<dbReference type="GO" id="GO:0007017">
    <property type="term" value="P:microtubule-based process"/>
    <property type="evidence" value="ECO:0007669"/>
    <property type="project" value="InterPro"/>
</dbReference>
<dbReference type="EMBL" id="RWGY01000031">
    <property type="protein sequence ID" value="TVU14215.1"/>
    <property type="molecule type" value="Genomic_DNA"/>
</dbReference>
<feature type="domain" description="Tubulin/FtsZ 2-layer sandwich" evidence="10">
    <location>
        <begin position="44"/>
        <end position="124"/>
    </location>
</feature>
<dbReference type="GO" id="GO:0003924">
    <property type="term" value="F:GTPase activity"/>
    <property type="evidence" value="ECO:0007669"/>
    <property type="project" value="InterPro"/>
</dbReference>
<dbReference type="Gene3D" id="3.30.1330.20">
    <property type="entry name" value="Tubulin/FtsZ, C-terminal domain"/>
    <property type="match status" value="1"/>
</dbReference>
<dbReference type="PROSITE" id="PS00228">
    <property type="entry name" value="TUBULIN_B_AUTOREG"/>
    <property type="match status" value="1"/>
</dbReference>
<dbReference type="Gramene" id="TVU14215">
    <property type="protein sequence ID" value="TVU14215"/>
    <property type="gene ID" value="EJB05_37667"/>
</dbReference>
<evidence type="ECO:0000313" key="12">
    <source>
        <dbReference type="Proteomes" id="UP000324897"/>
    </source>
</evidence>
<evidence type="ECO:0000256" key="7">
    <source>
        <dbReference type="ARBA" id="ARBA00023134"/>
    </source>
</evidence>
<dbReference type="Gene3D" id="3.40.50.1440">
    <property type="entry name" value="Tubulin/FtsZ, GTPase domain"/>
    <property type="match status" value="1"/>
</dbReference>
<keyword evidence="6" id="KW-0460">Magnesium</keyword>
<dbReference type="Pfam" id="PF03953">
    <property type="entry name" value="Tubulin_C"/>
    <property type="match status" value="1"/>
</dbReference>
<keyword evidence="3" id="KW-0963">Cytoplasm</keyword>
<dbReference type="InterPro" id="IPR002453">
    <property type="entry name" value="Beta_tubulin"/>
</dbReference>
<protein>
    <recommendedName>
        <fullName evidence="10">Tubulin/FtsZ 2-layer sandwich domain-containing protein</fullName>
    </recommendedName>
</protein>
<keyword evidence="12" id="KW-1185">Reference proteome</keyword>
<organism evidence="11 12">
    <name type="scientific">Eragrostis curvula</name>
    <name type="common">weeping love grass</name>
    <dbReference type="NCBI Taxonomy" id="38414"/>
    <lineage>
        <taxon>Eukaryota</taxon>
        <taxon>Viridiplantae</taxon>
        <taxon>Streptophyta</taxon>
        <taxon>Embryophyta</taxon>
        <taxon>Tracheophyta</taxon>
        <taxon>Spermatophyta</taxon>
        <taxon>Magnoliopsida</taxon>
        <taxon>Liliopsida</taxon>
        <taxon>Poales</taxon>
        <taxon>Poaceae</taxon>
        <taxon>PACMAD clade</taxon>
        <taxon>Chloridoideae</taxon>
        <taxon>Eragrostideae</taxon>
        <taxon>Eragrostidinae</taxon>
        <taxon>Eragrostis</taxon>
    </lineage>
</organism>
<evidence type="ECO:0000256" key="4">
    <source>
        <dbReference type="ARBA" id="ARBA00022701"/>
    </source>
</evidence>
<dbReference type="GO" id="GO:0005200">
    <property type="term" value="F:structural constituent of cytoskeleton"/>
    <property type="evidence" value="ECO:0007669"/>
    <property type="project" value="InterPro"/>
</dbReference>
<evidence type="ECO:0000256" key="1">
    <source>
        <dbReference type="ARBA" id="ARBA00004245"/>
    </source>
</evidence>
<keyword evidence="5" id="KW-0547">Nucleotide-binding</keyword>
<reference evidence="11 12" key="1">
    <citation type="journal article" date="2019" name="Sci. Rep.">
        <title>A high-quality genome of Eragrostis curvula grass provides insights into Poaceae evolution and supports new strategies to enhance forage quality.</title>
        <authorList>
            <person name="Carballo J."/>
            <person name="Santos B.A.C.M."/>
            <person name="Zappacosta D."/>
            <person name="Garbus I."/>
            <person name="Selva J.P."/>
            <person name="Gallo C.A."/>
            <person name="Diaz A."/>
            <person name="Albertini E."/>
            <person name="Caccamo M."/>
            <person name="Echenique V."/>
        </authorList>
    </citation>
    <scope>NUCLEOTIDE SEQUENCE [LARGE SCALE GENOMIC DNA]</scope>
    <source>
        <strain evidence="12">cv. Victoria</strain>
        <tissue evidence="11">Leaf</tissue>
    </source>
</reference>
<keyword evidence="7" id="KW-0342">GTP-binding</keyword>
<keyword evidence="8" id="KW-0206">Cytoskeleton</keyword>
<feature type="non-terminal residue" evidence="11">
    <location>
        <position position="1"/>
    </location>
</feature>
<comment type="function">
    <text evidence="9">Tubulin is the major constituent of microtubules, a cylinder consisting of laterally associated linear protofilaments composed of alpha- and beta-tubulin heterodimers. Microtubules grow by the addition of GTP-tubulin dimers to the microtubule end, where a stabilizing cap forms. Below the cap, tubulin dimers are in GDP-bound state, owing to GTPase activity of alpha-tubulin.</text>
</comment>
<dbReference type="PANTHER" id="PTHR36527">
    <property type="entry name" value="OS01G0282866 PROTEIN"/>
    <property type="match status" value="1"/>
</dbReference>
<evidence type="ECO:0000256" key="2">
    <source>
        <dbReference type="ARBA" id="ARBA00009636"/>
    </source>
</evidence>
<evidence type="ECO:0000259" key="10">
    <source>
        <dbReference type="Pfam" id="PF03953"/>
    </source>
</evidence>
<dbReference type="InterPro" id="IPR023123">
    <property type="entry name" value="Tubulin_C"/>
</dbReference>
<dbReference type="SUPFAM" id="SSF52490">
    <property type="entry name" value="Tubulin nucleotide-binding domain-like"/>
    <property type="match status" value="1"/>
</dbReference>
<proteinExistence type="inferred from homology"/>
<dbReference type="PANTHER" id="PTHR36527:SF3">
    <property type="entry name" value="OS01G0282866 PROTEIN"/>
    <property type="match status" value="1"/>
</dbReference>
<evidence type="ECO:0000256" key="3">
    <source>
        <dbReference type="ARBA" id="ARBA00022490"/>
    </source>
</evidence>
<dbReference type="Proteomes" id="UP000324897">
    <property type="component" value="Unassembled WGS sequence"/>
</dbReference>
<evidence type="ECO:0000256" key="8">
    <source>
        <dbReference type="ARBA" id="ARBA00023212"/>
    </source>
</evidence>
<evidence type="ECO:0000256" key="5">
    <source>
        <dbReference type="ARBA" id="ARBA00022741"/>
    </source>
</evidence>
<evidence type="ECO:0000256" key="9">
    <source>
        <dbReference type="ARBA" id="ARBA00034296"/>
    </source>
</evidence>
<comment type="similarity">
    <text evidence="2">Belongs to the tubulin family.</text>
</comment>
<dbReference type="AlphaFoldDB" id="A0A5J9TSH0"/>
<evidence type="ECO:0000256" key="6">
    <source>
        <dbReference type="ARBA" id="ARBA00022842"/>
    </source>
</evidence>
<comment type="caution">
    <text evidence="11">The sequence shown here is derived from an EMBL/GenBank/DDBJ whole genome shotgun (WGS) entry which is preliminary data.</text>
</comment>
<dbReference type="GO" id="GO:0005525">
    <property type="term" value="F:GTP binding"/>
    <property type="evidence" value="ECO:0007669"/>
    <property type="project" value="UniProtKB-KW"/>
</dbReference>
<dbReference type="InterPro" id="IPR013838">
    <property type="entry name" value="Beta-tubulin_BS"/>
</dbReference>
<evidence type="ECO:0000313" key="11">
    <source>
        <dbReference type="EMBL" id="TVU14215.1"/>
    </source>
</evidence>
<dbReference type="InterPro" id="IPR037103">
    <property type="entry name" value="Tubulin/FtsZ-like_C"/>
</dbReference>
<comment type="subcellular location">
    <subcellularLocation>
        <location evidence="1">Cytoplasm</location>
        <location evidence="1">Cytoskeleton</location>
    </subcellularLocation>
</comment>
<accession>A0A5J9TSH0</accession>
<dbReference type="GO" id="GO:0005874">
    <property type="term" value="C:microtubule"/>
    <property type="evidence" value="ECO:0007669"/>
    <property type="project" value="UniProtKB-KW"/>
</dbReference>
<dbReference type="InterPro" id="IPR008280">
    <property type="entry name" value="Tub_FtsZ_C"/>
</dbReference>
<dbReference type="Gene3D" id="1.10.287.600">
    <property type="entry name" value="Helix hairpin bin"/>
    <property type="match status" value="1"/>
</dbReference>
<dbReference type="InterPro" id="IPR036525">
    <property type="entry name" value="Tubulin/FtsZ_GTPase_sf"/>
</dbReference>
<dbReference type="OrthoDB" id="6073114at2759"/>
<keyword evidence="4" id="KW-0493">Microtubule</keyword>
<dbReference type="PRINTS" id="PR01163">
    <property type="entry name" value="BETATUBULIN"/>
</dbReference>
<dbReference type="SUPFAM" id="SSF55307">
    <property type="entry name" value="Tubulin C-terminal domain-like"/>
    <property type="match status" value="1"/>
</dbReference>
<gene>
    <name evidence="11" type="ORF">EJB05_37667</name>
</gene>
<sequence>MREIVHQTGQCGNQIGSKLWEVICDAHGIDGTGQFNEGAQEHDVRRHPRQELYLTASTIFRGKMSTKEVEEHMVNTQNKNLSYFVEWILNNIKSSVSNIPSVGLPMSSTFVGNSTTMEVIFFRIADKFKTMFRRKAFEHWYLREGMDEMEFNEAERET</sequence>
<name>A0A5J9TSH0_9POAL</name>